<evidence type="ECO:0000256" key="1">
    <source>
        <dbReference type="SAM" id="MobiDB-lite"/>
    </source>
</evidence>
<evidence type="ECO:0008006" key="4">
    <source>
        <dbReference type="Google" id="ProtNLM"/>
    </source>
</evidence>
<dbReference type="EMBL" id="BAABRO010000008">
    <property type="protein sequence ID" value="GAA5508093.1"/>
    <property type="molecule type" value="Genomic_DNA"/>
</dbReference>
<name>A0ABP9VSF0_9BACT</name>
<gene>
    <name evidence="2" type="ORF">Rcae01_03558</name>
</gene>
<dbReference type="SUPFAM" id="SSF48371">
    <property type="entry name" value="ARM repeat"/>
    <property type="match status" value="1"/>
</dbReference>
<evidence type="ECO:0000313" key="3">
    <source>
        <dbReference type="Proteomes" id="UP001416858"/>
    </source>
</evidence>
<accession>A0ABP9VSF0</accession>
<proteinExistence type="predicted"/>
<dbReference type="Gene3D" id="1.25.10.10">
    <property type="entry name" value="Leucine-rich Repeat Variant"/>
    <property type="match status" value="1"/>
</dbReference>
<protein>
    <recommendedName>
        <fullName evidence="4">HEAT repeat protein</fullName>
    </recommendedName>
</protein>
<dbReference type="Proteomes" id="UP001416858">
    <property type="component" value="Unassembled WGS sequence"/>
</dbReference>
<keyword evidence="3" id="KW-1185">Reference proteome</keyword>
<feature type="region of interest" description="Disordered" evidence="1">
    <location>
        <begin position="380"/>
        <end position="399"/>
    </location>
</feature>
<dbReference type="InterPro" id="IPR016024">
    <property type="entry name" value="ARM-type_fold"/>
</dbReference>
<comment type="caution">
    <text evidence="2">The sequence shown here is derived from an EMBL/GenBank/DDBJ whole genome shotgun (WGS) entry which is preliminary data.</text>
</comment>
<organism evidence="2 3">
    <name type="scientific">Novipirellula caenicola</name>
    <dbReference type="NCBI Taxonomy" id="1536901"/>
    <lineage>
        <taxon>Bacteria</taxon>
        <taxon>Pseudomonadati</taxon>
        <taxon>Planctomycetota</taxon>
        <taxon>Planctomycetia</taxon>
        <taxon>Pirellulales</taxon>
        <taxon>Pirellulaceae</taxon>
        <taxon>Novipirellula</taxon>
    </lineage>
</organism>
<sequence length="455" mass="50113">MCPTSARLFCRHPKRRATLQTSSDTRIPMHALIRRTKRDSSSQGPLQQRQSSLQRLSLAAATIAALSLVTEPTSLRGDTVEISGGGHVSGKVRRLDDKKMDIIAVDDEISVAIPQSRVRRVVSSDKLGEYLRNVAIAGDDAEMQYKLAIWCATNIKDNTDAYKRFHMQLAIRFDPEHSKARAALDYVKDEDGKWIRYSDLQRSRGMISVAGKWMLPEAAAIEEIQDASNVDSKKWIKEVDRLIRVAVRGGSKGDEAIAALKAIDDPLAASAIAKQLLQGKHNQRFKRLWVEILGRFRNSVSVEALVRVGVQESDNVIREAAMEELQQYGSGSAVATYVNMLGSSDNGDVLRAARALSYFPRPELAQTYIDALVTKHTETSAAGPGMQVGSSSSGGGGLSMGGKPKVITRYLENPPVLTLLKMIEPDVDFGYDKLAWRKYFAAKLGRSSGDLRRDP</sequence>
<dbReference type="InterPro" id="IPR011989">
    <property type="entry name" value="ARM-like"/>
</dbReference>
<reference evidence="2 3" key="1">
    <citation type="submission" date="2024-02" db="EMBL/GenBank/DDBJ databases">
        <title>Rhodopirellula caenicola NBRC 110016.</title>
        <authorList>
            <person name="Ichikawa N."/>
            <person name="Katano-Makiyama Y."/>
            <person name="Hidaka K."/>
        </authorList>
    </citation>
    <scope>NUCLEOTIDE SEQUENCE [LARGE SCALE GENOMIC DNA]</scope>
    <source>
        <strain evidence="2 3">NBRC 110016</strain>
    </source>
</reference>
<evidence type="ECO:0000313" key="2">
    <source>
        <dbReference type="EMBL" id="GAA5508093.1"/>
    </source>
</evidence>